<accession>A0A3B0WPS7</accession>
<dbReference type="SUPFAM" id="SSF52964">
    <property type="entry name" value="TolB, N-terminal domain"/>
    <property type="match status" value="1"/>
</dbReference>
<feature type="domain" description="TolB N-terminal" evidence="5">
    <location>
        <begin position="24"/>
        <end position="129"/>
    </location>
</feature>
<proteinExistence type="inferred from homology"/>
<comment type="similarity">
    <text evidence="2">Belongs to the TolB family.</text>
</comment>
<dbReference type="SUPFAM" id="SSF69304">
    <property type="entry name" value="Tricorn protease N-terminal domain"/>
    <property type="match status" value="1"/>
</dbReference>
<dbReference type="EMBL" id="UOFF01000372">
    <property type="protein sequence ID" value="VAW57331.1"/>
    <property type="molecule type" value="Genomic_DNA"/>
</dbReference>
<keyword evidence="3" id="KW-0732">Signal</keyword>
<name>A0A3B0WPS7_9ZZZZ</name>
<evidence type="ECO:0000256" key="1">
    <source>
        <dbReference type="ARBA" id="ARBA00004418"/>
    </source>
</evidence>
<dbReference type="PANTHER" id="PTHR36842">
    <property type="entry name" value="PROTEIN TOLB HOMOLOG"/>
    <property type="match status" value="1"/>
</dbReference>
<dbReference type="Gene3D" id="2.120.10.30">
    <property type="entry name" value="TolB, C-terminal domain"/>
    <property type="match status" value="1"/>
</dbReference>
<evidence type="ECO:0000259" key="5">
    <source>
        <dbReference type="Pfam" id="PF04052"/>
    </source>
</evidence>
<dbReference type="InterPro" id="IPR014167">
    <property type="entry name" value="Tol-Pal_TolB"/>
</dbReference>
<keyword evidence="4" id="KW-0574">Periplasm</keyword>
<dbReference type="GO" id="GO:0017038">
    <property type="term" value="P:protein import"/>
    <property type="evidence" value="ECO:0007669"/>
    <property type="project" value="InterPro"/>
</dbReference>
<comment type="subcellular location">
    <subcellularLocation>
        <location evidence="1">Periplasm</location>
    </subcellularLocation>
</comment>
<dbReference type="GO" id="GO:0042597">
    <property type="term" value="C:periplasmic space"/>
    <property type="evidence" value="ECO:0007669"/>
    <property type="project" value="UniProtKB-SubCell"/>
</dbReference>
<evidence type="ECO:0000313" key="6">
    <source>
        <dbReference type="EMBL" id="VAW57331.1"/>
    </source>
</evidence>
<evidence type="ECO:0000256" key="2">
    <source>
        <dbReference type="ARBA" id="ARBA00009820"/>
    </source>
</evidence>
<organism evidence="6">
    <name type="scientific">hydrothermal vent metagenome</name>
    <dbReference type="NCBI Taxonomy" id="652676"/>
    <lineage>
        <taxon>unclassified sequences</taxon>
        <taxon>metagenomes</taxon>
        <taxon>ecological metagenomes</taxon>
    </lineage>
</organism>
<dbReference type="Pfam" id="PF07676">
    <property type="entry name" value="PD40"/>
    <property type="match status" value="4"/>
</dbReference>
<dbReference type="NCBIfam" id="TIGR02800">
    <property type="entry name" value="propeller_TolB"/>
    <property type="match status" value="1"/>
</dbReference>
<dbReference type="AlphaFoldDB" id="A0A3B0WPS7"/>
<dbReference type="InterPro" id="IPR011659">
    <property type="entry name" value="WD40"/>
</dbReference>
<dbReference type="InterPro" id="IPR011042">
    <property type="entry name" value="6-blade_b-propeller_TolB-like"/>
</dbReference>
<sequence length="433" mass="47869">MNKMIIKILLIALFLSAFSANAELRVEITKGSDNAAPIAVIPFQLIGKSASRLLNVSDVVTSDLQRSGTFKPINKKKLIAKPRNVNEVNYKLWRLAGIDHVVIGKVNVVQANRFEISFRLIDIFKGTQVMGFQFTADKHNLRSISHQISDLIFEKITGVKGAFDTKVAYVTTRRKQGKQPTYQLQVADTDGFNPQTVLNSTQPIMSPSWSPDGSRLAYVSFEKRKSEVYVQNLFTQKRDKIATFEGINGAPVWSPDGKKLALTLSKGGNPDIYVLTLATKKLKQITKHWGIDTEPTWMPNGKEIMFTSGRSGRPQIYRIASKGGSARRVTFEGRYNASPELSSDGSLLVFVQGAGNIFKIASMDLKTGFVQVLTDGPLDESPSFSPNGSIVLYAATNKFRGVLAAVSTDGRFKQKLVLSEGNVREPSWGPYRK</sequence>
<dbReference type="HAMAP" id="MF_00671">
    <property type="entry name" value="TolB"/>
    <property type="match status" value="1"/>
</dbReference>
<gene>
    <name evidence="6" type="ORF">MNBD_GAMMA07-1225</name>
</gene>
<evidence type="ECO:0000256" key="3">
    <source>
        <dbReference type="ARBA" id="ARBA00022729"/>
    </source>
</evidence>
<evidence type="ECO:0000256" key="4">
    <source>
        <dbReference type="ARBA" id="ARBA00022764"/>
    </source>
</evidence>
<protein>
    <submittedName>
        <fullName evidence="6">Tol-Pal system beta propeller repeat protein TolB</fullName>
    </submittedName>
</protein>
<dbReference type="Pfam" id="PF04052">
    <property type="entry name" value="TolB_N"/>
    <property type="match status" value="1"/>
</dbReference>
<dbReference type="InterPro" id="IPR007195">
    <property type="entry name" value="TolB_N"/>
</dbReference>
<reference evidence="6" key="1">
    <citation type="submission" date="2018-06" db="EMBL/GenBank/DDBJ databases">
        <authorList>
            <person name="Zhirakovskaya E."/>
        </authorList>
    </citation>
    <scope>NUCLEOTIDE SEQUENCE</scope>
</reference>
<dbReference type="Gene3D" id="3.40.50.10070">
    <property type="entry name" value="TolB, N-terminal domain"/>
    <property type="match status" value="1"/>
</dbReference>
<dbReference type="PANTHER" id="PTHR36842:SF1">
    <property type="entry name" value="PROTEIN TOLB"/>
    <property type="match status" value="1"/>
</dbReference>